<evidence type="ECO:0000313" key="2">
    <source>
        <dbReference type="Proteomes" id="UP000728032"/>
    </source>
</evidence>
<organism evidence="1">
    <name type="scientific">Oppiella nova</name>
    <dbReference type="NCBI Taxonomy" id="334625"/>
    <lineage>
        <taxon>Eukaryota</taxon>
        <taxon>Metazoa</taxon>
        <taxon>Ecdysozoa</taxon>
        <taxon>Arthropoda</taxon>
        <taxon>Chelicerata</taxon>
        <taxon>Arachnida</taxon>
        <taxon>Acari</taxon>
        <taxon>Acariformes</taxon>
        <taxon>Sarcoptiformes</taxon>
        <taxon>Oribatida</taxon>
        <taxon>Brachypylina</taxon>
        <taxon>Oppioidea</taxon>
        <taxon>Oppiidae</taxon>
        <taxon>Oppiella</taxon>
    </lineage>
</organism>
<protein>
    <submittedName>
        <fullName evidence="1">Uncharacterized protein</fullName>
    </submittedName>
</protein>
<accession>A0A7R9QXT6</accession>
<reference evidence="1" key="1">
    <citation type="submission" date="2020-11" db="EMBL/GenBank/DDBJ databases">
        <authorList>
            <person name="Tran Van P."/>
        </authorList>
    </citation>
    <scope>NUCLEOTIDE SEQUENCE</scope>
</reference>
<name>A0A7R9QXT6_9ACAR</name>
<keyword evidence="2" id="KW-1185">Reference proteome</keyword>
<dbReference type="AlphaFoldDB" id="A0A7R9QXT6"/>
<dbReference type="EMBL" id="CAJPVJ010021721">
    <property type="protein sequence ID" value="CAG2178041.1"/>
    <property type="molecule type" value="Genomic_DNA"/>
</dbReference>
<sequence>MTVVAASLNADGQCSGDYLFSVQIYKADDQDGCQGQGVSSQTAIYYTFSIYGEKCSSTCSLVSSTAKLSPPLTNRPNLVKQEVI</sequence>
<dbReference type="Proteomes" id="UP000728032">
    <property type="component" value="Unassembled WGS sequence"/>
</dbReference>
<evidence type="ECO:0000313" key="1">
    <source>
        <dbReference type="EMBL" id="CAD7660905.1"/>
    </source>
</evidence>
<gene>
    <name evidence="1" type="ORF">ONB1V03_LOCUS17467</name>
</gene>
<dbReference type="EMBL" id="OC936546">
    <property type="protein sequence ID" value="CAD7660905.1"/>
    <property type="molecule type" value="Genomic_DNA"/>
</dbReference>
<proteinExistence type="predicted"/>